<feature type="compositionally biased region" description="Polar residues" evidence="1">
    <location>
        <begin position="622"/>
        <end position="640"/>
    </location>
</feature>
<dbReference type="InterPro" id="IPR032675">
    <property type="entry name" value="LRR_dom_sf"/>
</dbReference>
<proteinExistence type="predicted"/>
<dbReference type="PANTHER" id="PTHR13318">
    <property type="entry name" value="PARTNER OF PAIRED, ISOFORM B-RELATED"/>
    <property type="match status" value="1"/>
</dbReference>
<sequence length="780" mass="85544">MGILSSILKLYPGRRLAPNPLAVTTGTNTILATTNDHGNHDSNDVSGNAKEYNLVSQSELSGDIYSEECSIASLTAEMDIALSSSLVHSPGSSTSAPPRASASGIPTSEPNWSRRIPNAITCTDTAGAMLSISRSTLIRPSKRRQESDLTSDIEATVMAMEIDKDISKADTLNGVASEGRHDPKNNDALKQVYPLVQNRMFDIPEIIRSIAEFLDKPSLAASCRVSRVWATHCAPLLWKHVGDKHWLDGRFYASVRSNAHFIRTMKCEDKTDYEEVLFCQLPRLRALSFHGDKENIAVKVKILSKVCDTLTSLVLSSVSDVLSLDTAVAVRNMKRLTTLKLQNMRLQRKQLAEILSDCGDLEFLSLSRVRLTLGSAQHEDDDLEASDDTSTTTDTGNEQSTEVTRIKYLALKEISVSASYITKMIKSCPQLLELSLARNENLAITKDIIQAMADFCPNLYALDLGSCKKIDQGQFNALFTSITQLTVINLSGTRVGDDQLLLLAENCNSITRLDIQYCTSITSEGLHRFLSHCGPSLRHLEAAGVTIEPKSFDQRHWTCTNLQILFVHVGLVGSVAPSKATLLNGLATEENGNSNHSSSTPSIGNGALEVTGNERKRPQYAVSASSSTSDYQGSSHGTQDATAVSATTVSTWNTGISMEATSASPSKEAAIIHTESDGDVIMRHPLHPVQEVSKVQYLGLMGCGPKLTCSTRNMLIQGFRSVKRLHVLGLYQAFKKEDLEWLMENLPELCRIDAEKYNVSDELLKWFEVAYPHVQVCRQE</sequence>
<reference evidence="2" key="1">
    <citation type="journal article" date="2020" name="Fungal Divers.">
        <title>Resolving the Mortierellaceae phylogeny through synthesis of multi-gene phylogenetics and phylogenomics.</title>
        <authorList>
            <person name="Vandepol N."/>
            <person name="Liber J."/>
            <person name="Desiro A."/>
            <person name="Na H."/>
            <person name="Kennedy M."/>
            <person name="Barry K."/>
            <person name="Grigoriev I.V."/>
            <person name="Miller A.N."/>
            <person name="O'Donnell K."/>
            <person name="Stajich J.E."/>
            <person name="Bonito G."/>
        </authorList>
    </citation>
    <scope>NUCLEOTIDE SEQUENCE</scope>
    <source>
        <strain evidence="2">NRRL 2769</strain>
    </source>
</reference>
<dbReference type="SUPFAM" id="SSF52047">
    <property type="entry name" value="RNI-like"/>
    <property type="match status" value="1"/>
</dbReference>
<dbReference type="GO" id="GO:0019005">
    <property type="term" value="C:SCF ubiquitin ligase complex"/>
    <property type="evidence" value="ECO:0007669"/>
    <property type="project" value="TreeGrafter"/>
</dbReference>
<comment type="caution">
    <text evidence="2">The sequence shown here is derived from an EMBL/GenBank/DDBJ whole genome shotgun (WGS) entry which is preliminary data.</text>
</comment>
<protein>
    <recommendedName>
        <fullName evidence="4">F-box domain-containing protein</fullName>
    </recommendedName>
</protein>
<dbReference type="Gene3D" id="3.80.10.10">
    <property type="entry name" value="Ribonuclease Inhibitor"/>
    <property type="match status" value="1"/>
</dbReference>
<feature type="region of interest" description="Disordered" evidence="1">
    <location>
        <begin position="380"/>
        <end position="399"/>
    </location>
</feature>
<feature type="compositionally biased region" description="Polar residues" evidence="1">
    <location>
        <begin position="590"/>
        <end position="603"/>
    </location>
</feature>
<feature type="region of interest" description="Disordered" evidence="1">
    <location>
        <begin position="589"/>
        <end position="643"/>
    </location>
</feature>
<dbReference type="GO" id="GO:0031146">
    <property type="term" value="P:SCF-dependent proteasomal ubiquitin-dependent protein catabolic process"/>
    <property type="evidence" value="ECO:0007669"/>
    <property type="project" value="TreeGrafter"/>
</dbReference>
<feature type="compositionally biased region" description="Low complexity" evidence="1">
    <location>
        <begin position="388"/>
        <end position="399"/>
    </location>
</feature>
<feature type="compositionally biased region" description="Low complexity" evidence="1">
    <location>
        <begin position="86"/>
        <end position="103"/>
    </location>
</feature>
<gene>
    <name evidence="2" type="ORF">BGZ80_001455</name>
</gene>
<keyword evidence="3" id="KW-1185">Reference proteome</keyword>
<accession>A0A9P6SYB3</accession>
<organism evidence="2 3">
    <name type="scientific">Entomortierella chlamydospora</name>
    <dbReference type="NCBI Taxonomy" id="101097"/>
    <lineage>
        <taxon>Eukaryota</taxon>
        <taxon>Fungi</taxon>
        <taxon>Fungi incertae sedis</taxon>
        <taxon>Mucoromycota</taxon>
        <taxon>Mortierellomycotina</taxon>
        <taxon>Mortierellomycetes</taxon>
        <taxon>Mortierellales</taxon>
        <taxon>Mortierellaceae</taxon>
        <taxon>Entomortierella</taxon>
    </lineage>
</organism>
<evidence type="ECO:0008006" key="4">
    <source>
        <dbReference type="Google" id="ProtNLM"/>
    </source>
</evidence>
<feature type="region of interest" description="Disordered" evidence="1">
    <location>
        <begin position="86"/>
        <end position="115"/>
    </location>
</feature>
<dbReference type="Proteomes" id="UP000703661">
    <property type="component" value="Unassembled WGS sequence"/>
</dbReference>
<name>A0A9P6SYB3_9FUNG</name>
<dbReference type="InterPro" id="IPR036047">
    <property type="entry name" value="F-box-like_dom_sf"/>
</dbReference>
<evidence type="ECO:0000313" key="2">
    <source>
        <dbReference type="EMBL" id="KAG0010480.1"/>
    </source>
</evidence>
<dbReference type="SUPFAM" id="SSF81383">
    <property type="entry name" value="F-box domain"/>
    <property type="match status" value="1"/>
</dbReference>
<evidence type="ECO:0000313" key="3">
    <source>
        <dbReference type="Proteomes" id="UP000703661"/>
    </source>
</evidence>
<dbReference type="AlphaFoldDB" id="A0A9P6SYB3"/>
<dbReference type="EMBL" id="JAAAID010001330">
    <property type="protein sequence ID" value="KAG0010480.1"/>
    <property type="molecule type" value="Genomic_DNA"/>
</dbReference>
<evidence type="ECO:0000256" key="1">
    <source>
        <dbReference type="SAM" id="MobiDB-lite"/>
    </source>
</evidence>